<dbReference type="PATRIC" id="fig|56193.3.peg.4248"/>
<keyword evidence="5 10" id="KW-0067">ATP-binding</keyword>
<dbReference type="InterPro" id="IPR017871">
    <property type="entry name" value="ABC_transporter-like_CS"/>
</dbReference>
<keyword evidence="2" id="KW-0813">Transport</keyword>
<comment type="similarity">
    <text evidence="1">Belongs to the ABC transporter superfamily.</text>
</comment>
<keyword evidence="7" id="KW-0472">Membrane</keyword>
<feature type="domain" description="ABC transporter" evidence="9">
    <location>
        <begin position="31"/>
        <end position="255"/>
    </location>
</feature>
<dbReference type="InterPro" id="IPR050166">
    <property type="entry name" value="ABC_transporter_ATP-bind"/>
</dbReference>
<dbReference type="Gene3D" id="3.40.50.300">
    <property type="entry name" value="P-loop containing nucleotide triphosphate hydrolases"/>
    <property type="match status" value="1"/>
</dbReference>
<dbReference type="Pfam" id="PF00005">
    <property type="entry name" value="ABC_tran"/>
    <property type="match status" value="1"/>
</dbReference>
<evidence type="ECO:0000256" key="4">
    <source>
        <dbReference type="ARBA" id="ARBA00022741"/>
    </source>
</evidence>
<evidence type="ECO:0000256" key="6">
    <source>
        <dbReference type="ARBA" id="ARBA00022967"/>
    </source>
</evidence>
<dbReference type="PANTHER" id="PTHR42788">
    <property type="entry name" value="TAURINE IMPORT ATP-BINDING PROTEIN-RELATED"/>
    <property type="match status" value="1"/>
</dbReference>
<evidence type="ECO:0000259" key="9">
    <source>
        <dbReference type="PROSITE" id="PS50893"/>
    </source>
</evidence>
<dbReference type="SUPFAM" id="SSF52540">
    <property type="entry name" value="P-loop containing nucleoside triphosphate hydrolases"/>
    <property type="match status" value="1"/>
</dbReference>
<dbReference type="SMART" id="SM00382">
    <property type="entry name" value="AAA"/>
    <property type="match status" value="1"/>
</dbReference>
<accession>A0A0M3AKG4</accession>
<evidence type="ECO:0000313" key="10">
    <source>
        <dbReference type="EMBL" id="KKW90330.1"/>
    </source>
</evidence>
<keyword evidence="6" id="KW-1278">Translocase</keyword>
<dbReference type="PROSITE" id="PS00211">
    <property type="entry name" value="ABC_TRANSPORTER_1"/>
    <property type="match status" value="1"/>
</dbReference>
<comment type="caution">
    <text evidence="10">The sequence shown here is derived from an EMBL/GenBank/DDBJ whole genome shotgun (WGS) entry which is preliminary data.</text>
</comment>
<dbReference type="GO" id="GO:0016887">
    <property type="term" value="F:ATP hydrolysis activity"/>
    <property type="evidence" value="ECO:0007669"/>
    <property type="project" value="InterPro"/>
</dbReference>
<evidence type="ECO:0000256" key="1">
    <source>
        <dbReference type="ARBA" id="ARBA00005417"/>
    </source>
</evidence>
<evidence type="ECO:0000256" key="5">
    <source>
        <dbReference type="ARBA" id="ARBA00022840"/>
    </source>
</evidence>
<keyword evidence="3" id="KW-1003">Cell membrane</keyword>
<gene>
    <name evidence="10" type="ORF">YP76_20215</name>
</gene>
<evidence type="ECO:0000256" key="8">
    <source>
        <dbReference type="SAM" id="MobiDB-lite"/>
    </source>
</evidence>
<reference evidence="10 11" key="1">
    <citation type="submission" date="2015-04" db="EMBL/GenBank/DDBJ databases">
        <title>Genome sequence of aromatic hydrocarbons-degrading Sphingobium chungbukense DJ77.</title>
        <authorList>
            <person name="Kim Y.-C."/>
            <person name="Chae J.-C."/>
        </authorList>
    </citation>
    <scope>NUCLEOTIDE SEQUENCE [LARGE SCALE GENOMIC DNA]</scope>
    <source>
        <strain evidence="10 11">DJ77</strain>
    </source>
</reference>
<dbReference type="PANTHER" id="PTHR42788:SF17">
    <property type="entry name" value="ALIPHATIC SULFONATES IMPORT ATP-BINDING PROTEIN SSUB"/>
    <property type="match status" value="1"/>
</dbReference>
<evidence type="ECO:0000313" key="11">
    <source>
        <dbReference type="Proteomes" id="UP000033874"/>
    </source>
</evidence>
<proteinExistence type="inferred from homology"/>
<protein>
    <submittedName>
        <fullName evidence="10">Aliphatic sulfonate ABC transporter ATP-binding protein</fullName>
    </submittedName>
</protein>
<dbReference type="GO" id="GO:0005524">
    <property type="term" value="F:ATP binding"/>
    <property type="evidence" value="ECO:0007669"/>
    <property type="project" value="UniProtKB-KW"/>
</dbReference>
<dbReference type="InterPro" id="IPR003593">
    <property type="entry name" value="AAA+_ATPase"/>
</dbReference>
<organism evidence="10 11">
    <name type="scientific">Sphingobium chungbukense</name>
    <dbReference type="NCBI Taxonomy" id="56193"/>
    <lineage>
        <taxon>Bacteria</taxon>
        <taxon>Pseudomonadati</taxon>
        <taxon>Pseudomonadota</taxon>
        <taxon>Alphaproteobacteria</taxon>
        <taxon>Sphingomonadales</taxon>
        <taxon>Sphingomonadaceae</taxon>
        <taxon>Sphingobium</taxon>
    </lineage>
</organism>
<dbReference type="EMBL" id="LBIC01000010">
    <property type="protein sequence ID" value="KKW90330.1"/>
    <property type="molecule type" value="Genomic_DNA"/>
</dbReference>
<dbReference type="PROSITE" id="PS50893">
    <property type="entry name" value="ABC_TRANSPORTER_2"/>
    <property type="match status" value="1"/>
</dbReference>
<feature type="region of interest" description="Disordered" evidence="8">
    <location>
        <begin position="1"/>
        <end position="22"/>
    </location>
</feature>
<dbReference type="Proteomes" id="UP000033874">
    <property type="component" value="Unassembled WGS sequence"/>
</dbReference>
<dbReference type="InterPro" id="IPR003439">
    <property type="entry name" value="ABC_transporter-like_ATP-bd"/>
</dbReference>
<evidence type="ECO:0000256" key="7">
    <source>
        <dbReference type="ARBA" id="ARBA00023136"/>
    </source>
</evidence>
<keyword evidence="11" id="KW-1185">Reference proteome</keyword>
<sequence length="268" mass="28756">MSSSMQEAPPVHPMADGIANRTSGTVGGTALSLRGLQKRFGETQAMRGVDLDIPSGQFVAVVGRSGSGKSTMLRLIAGLEVPDAGTIAFDGVRGERGGDLRMMFQEPRLLPWARVLANVEVGIRDADKLRAGALAGEVLREVGLESKQNEWPAALSGGQRQRVALARALVSRPRLLLLDEPLGALDALTRLSMQVLLTQAWSRLGFTAILVTHDVTEAVALADRVLIIEDGRIVQDVAVREARPRTRGSPTLATIENSILEELLTEEI</sequence>
<dbReference type="STRING" id="56193.YP76_20215"/>
<evidence type="ECO:0000256" key="2">
    <source>
        <dbReference type="ARBA" id="ARBA00022448"/>
    </source>
</evidence>
<evidence type="ECO:0000256" key="3">
    <source>
        <dbReference type="ARBA" id="ARBA00022475"/>
    </source>
</evidence>
<dbReference type="AlphaFoldDB" id="A0A0M3AKG4"/>
<name>A0A0M3AKG4_9SPHN</name>
<dbReference type="InterPro" id="IPR027417">
    <property type="entry name" value="P-loop_NTPase"/>
</dbReference>
<keyword evidence="4" id="KW-0547">Nucleotide-binding</keyword>